<keyword evidence="7 9" id="KW-0472">Membrane</keyword>
<feature type="transmembrane region" description="Helical" evidence="9">
    <location>
        <begin position="470"/>
        <end position="489"/>
    </location>
</feature>
<dbReference type="EMBL" id="NBIV01000002">
    <property type="protein sequence ID" value="PXF49823.1"/>
    <property type="molecule type" value="Genomic_DNA"/>
</dbReference>
<protein>
    <submittedName>
        <fullName evidence="11">Metal tolerance protein 8</fullName>
    </submittedName>
</protein>
<dbReference type="SUPFAM" id="SSF161111">
    <property type="entry name" value="Cation efflux protein transmembrane domain-like"/>
    <property type="match status" value="1"/>
</dbReference>
<feature type="compositionally biased region" description="Basic and acidic residues" evidence="8">
    <location>
        <begin position="241"/>
        <end position="251"/>
    </location>
</feature>
<comment type="similarity">
    <text evidence="2">Belongs to the cation diffusion facilitator (CDF) transporter (TC 2.A.4) family. SLC30A subfamily.</text>
</comment>
<reference evidence="11 12" key="1">
    <citation type="journal article" date="2018" name="Mol. Biol. Evol.">
        <title>Analysis of the draft genome of the red seaweed Gracilariopsis chorda provides insights into genome size evolution in Rhodophyta.</title>
        <authorList>
            <person name="Lee J."/>
            <person name="Yang E.C."/>
            <person name="Graf L."/>
            <person name="Yang J.H."/>
            <person name="Qiu H."/>
            <person name="Zel Zion U."/>
            <person name="Chan C.X."/>
            <person name="Stephens T.G."/>
            <person name="Weber A.P.M."/>
            <person name="Boo G.H."/>
            <person name="Boo S.M."/>
            <person name="Kim K.M."/>
            <person name="Shin Y."/>
            <person name="Jung M."/>
            <person name="Lee S.J."/>
            <person name="Yim H.S."/>
            <person name="Lee J.H."/>
            <person name="Bhattacharya D."/>
            <person name="Yoon H.S."/>
        </authorList>
    </citation>
    <scope>NUCLEOTIDE SEQUENCE [LARGE SCALE GENOMIC DNA]</scope>
    <source>
        <strain evidence="11 12">SKKU-2015</strain>
        <tissue evidence="11">Whole body</tissue>
    </source>
</reference>
<feature type="region of interest" description="Disordered" evidence="8">
    <location>
        <begin position="240"/>
        <end position="294"/>
    </location>
</feature>
<dbReference type="PANTHER" id="PTHR45755">
    <property type="match status" value="1"/>
</dbReference>
<dbReference type="Gene3D" id="1.20.1510.10">
    <property type="entry name" value="Cation efflux protein transmembrane domain"/>
    <property type="match status" value="1"/>
</dbReference>
<proteinExistence type="inferred from homology"/>
<dbReference type="Proteomes" id="UP000247409">
    <property type="component" value="Unassembled WGS sequence"/>
</dbReference>
<evidence type="ECO:0000259" key="10">
    <source>
        <dbReference type="Pfam" id="PF01545"/>
    </source>
</evidence>
<dbReference type="InterPro" id="IPR002524">
    <property type="entry name" value="Cation_efflux"/>
</dbReference>
<feature type="transmembrane region" description="Helical" evidence="9">
    <location>
        <begin position="31"/>
        <end position="51"/>
    </location>
</feature>
<feature type="transmembrane region" description="Helical" evidence="9">
    <location>
        <begin position="581"/>
        <end position="601"/>
    </location>
</feature>
<feature type="transmembrane region" description="Helical" evidence="9">
    <location>
        <begin position="398"/>
        <end position="420"/>
    </location>
</feature>
<feature type="transmembrane region" description="Helical" evidence="9">
    <location>
        <begin position="649"/>
        <end position="667"/>
    </location>
</feature>
<evidence type="ECO:0000256" key="1">
    <source>
        <dbReference type="ARBA" id="ARBA00004141"/>
    </source>
</evidence>
<keyword evidence="5 9" id="KW-1133">Transmembrane helix</keyword>
<evidence type="ECO:0000256" key="8">
    <source>
        <dbReference type="SAM" id="MobiDB-lite"/>
    </source>
</evidence>
<dbReference type="PANTHER" id="PTHR45755:SF4">
    <property type="entry name" value="ZINC TRANSPORTER 7"/>
    <property type="match status" value="1"/>
</dbReference>
<feature type="region of interest" description="Disordered" evidence="8">
    <location>
        <begin position="1"/>
        <end position="23"/>
    </location>
</feature>
<evidence type="ECO:0000256" key="5">
    <source>
        <dbReference type="ARBA" id="ARBA00022989"/>
    </source>
</evidence>
<feature type="compositionally biased region" description="Basic and acidic residues" evidence="8">
    <location>
        <begin position="260"/>
        <end position="269"/>
    </location>
</feature>
<evidence type="ECO:0000256" key="4">
    <source>
        <dbReference type="ARBA" id="ARBA00022692"/>
    </source>
</evidence>
<name>A0A2V3J685_9FLOR</name>
<feature type="transmembrane region" description="Helical" evidence="9">
    <location>
        <begin position="364"/>
        <end position="386"/>
    </location>
</feature>
<keyword evidence="6" id="KW-0406">Ion transport</keyword>
<evidence type="ECO:0000313" key="11">
    <source>
        <dbReference type="EMBL" id="PXF49823.1"/>
    </source>
</evidence>
<feature type="transmembrane region" description="Helical" evidence="9">
    <location>
        <begin position="607"/>
        <end position="628"/>
    </location>
</feature>
<organism evidence="11 12">
    <name type="scientific">Gracilariopsis chorda</name>
    <dbReference type="NCBI Taxonomy" id="448386"/>
    <lineage>
        <taxon>Eukaryota</taxon>
        <taxon>Rhodophyta</taxon>
        <taxon>Florideophyceae</taxon>
        <taxon>Rhodymeniophycidae</taxon>
        <taxon>Gracilariales</taxon>
        <taxon>Gracilariaceae</taxon>
        <taxon>Gracilariopsis</taxon>
    </lineage>
</organism>
<dbReference type="InterPro" id="IPR027469">
    <property type="entry name" value="Cation_efflux_TMD_sf"/>
</dbReference>
<feature type="transmembrane region" description="Helical" evidence="9">
    <location>
        <begin position="679"/>
        <end position="703"/>
    </location>
</feature>
<dbReference type="STRING" id="448386.A0A2V3J685"/>
<dbReference type="GO" id="GO:0006882">
    <property type="term" value="P:intracellular zinc ion homeostasis"/>
    <property type="evidence" value="ECO:0007669"/>
    <property type="project" value="InterPro"/>
</dbReference>
<feature type="transmembrane region" description="Helical" evidence="9">
    <location>
        <begin position="715"/>
        <end position="736"/>
    </location>
</feature>
<evidence type="ECO:0000256" key="9">
    <source>
        <dbReference type="SAM" id="Phobius"/>
    </source>
</evidence>
<dbReference type="AlphaFoldDB" id="A0A2V3J685"/>
<evidence type="ECO:0000256" key="6">
    <source>
        <dbReference type="ARBA" id="ARBA00023065"/>
    </source>
</evidence>
<evidence type="ECO:0000256" key="2">
    <source>
        <dbReference type="ARBA" id="ARBA00008873"/>
    </source>
</evidence>
<feature type="compositionally biased region" description="Polar residues" evidence="8">
    <location>
        <begin position="270"/>
        <end position="281"/>
    </location>
</feature>
<keyword evidence="4 9" id="KW-0812">Transmembrane</keyword>
<feature type="compositionally biased region" description="Basic and acidic residues" evidence="8">
    <location>
        <begin position="1"/>
        <end position="11"/>
    </location>
</feature>
<keyword evidence="3" id="KW-0813">Transport</keyword>
<evidence type="ECO:0000256" key="3">
    <source>
        <dbReference type="ARBA" id="ARBA00022448"/>
    </source>
</evidence>
<feature type="transmembrane region" description="Helical" evidence="9">
    <location>
        <begin position="325"/>
        <end position="344"/>
    </location>
</feature>
<feature type="domain" description="Cation efflux protein transmembrane" evidence="10">
    <location>
        <begin position="584"/>
        <end position="774"/>
    </location>
</feature>
<feature type="transmembrane region" description="Helical" evidence="9">
    <location>
        <begin position="57"/>
        <end position="76"/>
    </location>
</feature>
<dbReference type="InterPro" id="IPR045316">
    <property type="entry name" value="Msc2-like"/>
</dbReference>
<sequence>MHSLARGDSRYARRSPSVESRAQDRPPSFKVFILSFFQTFAYFAASCQSAHSVPLLTLPALLVPALLFLPLSRISALSRTFARLRNALPVLLCLHSAAMLATLAAPRLLGPLRALLLSGAPIALSSGFRAKKISIFRLLLTIIALHIVVYDAMGRTTTAIIVRDSVLRNQAARVVRSKLNSVGHDYVTSLKGTWGSFRQHHRNMRDAQEPTVPDENAARTNGRRLLAIVKDNILAQIDENQSDKLTNDQRQRKLQAAHQPEQRNQHQQHDSNTIKQHQTANDARDPFVDGPAPHEVIDVSRNATNSSVGDDLVVDRALLATESPASPLSATIGVLLAVIAPFMFRAANDMTYRIAHDVGDWPLVTAAVYLTSAIIMSPVFLAFFLRSIYRDELRTFDFFSRVVPLGIASGFCLAVTPLLLHVSHNGLLNKSSSHQQRPSKLTLSKTFSLLLSSSNPSRSIDVSVTSPTHFYAFILLSTFIINTISHAAFDSSDSFTFSSCTAALILLIQSLPPAPASSEPGHRRRGTLNLSSSDLSVYLRRSPALGTKYLWMLVKQIFPTSIHSFRDLADHARSNKASWQVLNFLILQIGMASVELVYASITQSTGLFSISADNFFCSIALAIGLYATRLSSKQPTITFTYGFSRAESLCGFTNGVMLIYVAILIFLEAYERQNGGEEIAFARAFSVCLFGVLGNVLGLFFFPPETRRENHNVQGIYLHIWANTLAFASMAVSIAVTASIPTWGAVDLITSALVAFGIVALAVPLLVRSARLLLLMPPTEKEPMMRSTRERLAQIAGVVNVSALRVWNLTPNHLVSSVKMEVSSKFEGDDEEVLYRARSVFARLGISASHCTIQVTRVDATLPDSVIFLHKRSRSAVPDTGINMDQLYGSANQSTQNVDVVEPKPTGSLTLLTV</sequence>
<evidence type="ECO:0000256" key="7">
    <source>
        <dbReference type="ARBA" id="ARBA00023136"/>
    </source>
</evidence>
<comment type="subcellular location">
    <subcellularLocation>
        <location evidence="1">Membrane</location>
        <topology evidence="1">Multi-pass membrane protein</topology>
    </subcellularLocation>
</comment>
<comment type="caution">
    <text evidence="11">The sequence shown here is derived from an EMBL/GenBank/DDBJ whole genome shotgun (WGS) entry which is preliminary data.</text>
</comment>
<feature type="transmembrane region" description="Helical" evidence="9">
    <location>
        <begin position="134"/>
        <end position="153"/>
    </location>
</feature>
<accession>A0A2V3J685</accession>
<dbReference type="InterPro" id="IPR058533">
    <property type="entry name" value="Cation_efflux_TM"/>
</dbReference>
<dbReference type="OrthoDB" id="78669at2759"/>
<feature type="transmembrane region" description="Helical" evidence="9">
    <location>
        <begin position="748"/>
        <end position="767"/>
    </location>
</feature>
<evidence type="ECO:0000313" key="12">
    <source>
        <dbReference type="Proteomes" id="UP000247409"/>
    </source>
</evidence>
<dbReference type="GO" id="GO:0005794">
    <property type="term" value="C:Golgi apparatus"/>
    <property type="evidence" value="ECO:0007669"/>
    <property type="project" value="TreeGrafter"/>
</dbReference>
<dbReference type="GO" id="GO:0016020">
    <property type="term" value="C:membrane"/>
    <property type="evidence" value="ECO:0007669"/>
    <property type="project" value="UniProtKB-SubCell"/>
</dbReference>
<gene>
    <name evidence="11" type="ORF">BWQ96_00475</name>
</gene>
<dbReference type="Pfam" id="PF01545">
    <property type="entry name" value="Cation_efflux"/>
    <property type="match status" value="1"/>
</dbReference>
<dbReference type="NCBIfam" id="TIGR01297">
    <property type="entry name" value="CDF"/>
    <property type="match status" value="1"/>
</dbReference>
<feature type="transmembrane region" description="Helical" evidence="9">
    <location>
        <begin position="88"/>
        <end position="109"/>
    </location>
</feature>
<dbReference type="GO" id="GO:0005385">
    <property type="term" value="F:zinc ion transmembrane transporter activity"/>
    <property type="evidence" value="ECO:0007669"/>
    <property type="project" value="InterPro"/>
</dbReference>
<keyword evidence="12" id="KW-1185">Reference proteome</keyword>